<dbReference type="GO" id="GO:0003700">
    <property type="term" value="F:DNA-binding transcription factor activity"/>
    <property type="evidence" value="ECO:0007669"/>
    <property type="project" value="InterPro"/>
</dbReference>
<dbReference type="SUPFAM" id="SSF46785">
    <property type="entry name" value="Winged helix' DNA-binding domain"/>
    <property type="match status" value="1"/>
</dbReference>
<gene>
    <name evidence="5" type="ORF">MNBD_GAMMA18-1416</name>
</gene>
<dbReference type="AlphaFoldDB" id="A0A3B0ZU05"/>
<dbReference type="InterPro" id="IPR036388">
    <property type="entry name" value="WH-like_DNA-bd_sf"/>
</dbReference>
<proteinExistence type="inferred from homology"/>
<dbReference type="EMBL" id="UOFP01000276">
    <property type="protein sequence ID" value="VAW89509.1"/>
    <property type="molecule type" value="Genomic_DNA"/>
</dbReference>
<reference evidence="5" key="1">
    <citation type="submission" date="2018-06" db="EMBL/GenBank/DDBJ databases">
        <authorList>
            <person name="Zhirakovskaya E."/>
        </authorList>
    </citation>
    <scope>NUCLEOTIDE SEQUENCE</scope>
</reference>
<dbReference type="InterPro" id="IPR036390">
    <property type="entry name" value="WH_DNA-bd_sf"/>
</dbReference>
<dbReference type="PANTHER" id="PTHR30126:SF5">
    <property type="entry name" value="HTH-TYPE TRANSCRIPTIONAL ACTIVATOR CMPR"/>
    <property type="match status" value="1"/>
</dbReference>
<evidence type="ECO:0000259" key="4">
    <source>
        <dbReference type="PROSITE" id="PS50931"/>
    </source>
</evidence>
<sequence>MSIRHATLRQLEIFDALAVHMSITRTADALHLSPPAVSIQVRQLAEAAGQPLIEQVGKKLYLTDAGNAVALTCRDLFERMERLT</sequence>
<evidence type="ECO:0000313" key="5">
    <source>
        <dbReference type="EMBL" id="VAW89509.1"/>
    </source>
</evidence>
<feature type="domain" description="HTH lysR-type" evidence="4">
    <location>
        <begin position="7"/>
        <end position="63"/>
    </location>
</feature>
<evidence type="ECO:0000256" key="3">
    <source>
        <dbReference type="ARBA" id="ARBA00023163"/>
    </source>
</evidence>
<evidence type="ECO:0000256" key="1">
    <source>
        <dbReference type="ARBA" id="ARBA00009437"/>
    </source>
</evidence>
<dbReference type="Pfam" id="PF00126">
    <property type="entry name" value="HTH_1"/>
    <property type="match status" value="1"/>
</dbReference>
<dbReference type="GO" id="GO:0000976">
    <property type="term" value="F:transcription cis-regulatory region binding"/>
    <property type="evidence" value="ECO:0007669"/>
    <property type="project" value="TreeGrafter"/>
</dbReference>
<keyword evidence="2" id="KW-0805">Transcription regulation</keyword>
<dbReference type="Gene3D" id="1.10.10.10">
    <property type="entry name" value="Winged helix-like DNA-binding domain superfamily/Winged helix DNA-binding domain"/>
    <property type="match status" value="1"/>
</dbReference>
<protein>
    <submittedName>
        <fullName evidence="5">RuBisCO operon transcriptional regulator</fullName>
    </submittedName>
</protein>
<feature type="non-terminal residue" evidence="5">
    <location>
        <position position="84"/>
    </location>
</feature>
<dbReference type="PANTHER" id="PTHR30126">
    <property type="entry name" value="HTH-TYPE TRANSCRIPTIONAL REGULATOR"/>
    <property type="match status" value="1"/>
</dbReference>
<keyword evidence="3" id="KW-0804">Transcription</keyword>
<evidence type="ECO:0000256" key="2">
    <source>
        <dbReference type="ARBA" id="ARBA00023015"/>
    </source>
</evidence>
<name>A0A3B0ZU05_9ZZZZ</name>
<dbReference type="InterPro" id="IPR000847">
    <property type="entry name" value="LysR_HTH_N"/>
</dbReference>
<organism evidence="5">
    <name type="scientific">hydrothermal vent metagenome</name>
    <dbReference type="NCBI Taxonomy" id="652676"/>
    <lineage>
        <taxon>unclassified sequences</taxon>
        <taxon>metagenomes</taxon>
        <taxon>ecological metagenomes</taxon>
    </lineage>
</organism>
<comment type="similarity">
    <text evidence="1">Belongs to the LysR transcriptional regulatory family.</text>
</comment>
<accession>A0A3B0ZU05</accession>
<dbReference type="PROSITE" id="PS50931">
    <property type="entry name" value="HTH_LYSR"/>
    <property type="match status" value="1"/>
</dbReference>